<proteinExistence type="inferred from homology"/>
<reference evidence="14 15" key="1">
    <citation type="journal article" date="2015" name="Genome Announc.">
        <title>Complete Genome Sequence of Methanosphaerula palustris E1-9CT, a Hydrogenotrophic Methanogen Isolated from a Minerotrophic Fen Peatland.</title>
        <authorList>
            <person name="Cadillo-Quiroz H."/>
            <person name="Browne P."/>
            <person name="Kyrpides N."/>
            <person name="Woyke T."/>
            <person name="Goodwin L."/>
            <person name="Detter C."/>
            <person name="Yavitt J.B."/>
            <person name="Zinder S.H."/>
        </authorList>
    </citation>
    <scope>NUCLEOTIDE SEQUENCE [LARGE SCALE GENOMIC DNA]</scope>
    <source>
        <strain evidence="15">ATCC BAA-1556 / DSM 19958 / E1-9c</strain>
    </source>
</reference>
<evidence type="ECO:0000256" key="4">
    <source>
        <dbReference type="ARBA" id="ARBA00012583"/>
    </source>
</evidence>
<keyword evidence="11" id="KW-0472">Membrane</keyword>
<dbReference type="GO" id="GO:0004581">
    <property type="term" value="F:dolichyl-phosphate beta-glucosyltransferase activity"/>
    <property type="evidence" value="ECO:0007669"/>
    <property type="project" value="UniProtKB-EC"/>
</dbReference>
<dbReference type="Proteomes" id="UP000002457">
    <property type="component" value="Chromosome"/>
</dbReference>
<keyword evidence="9" id="KW-0735">Signal-anchor</keyword>
<dbReference type="InterPro" id="IPR029044">
    <property type="entry name" value="Nucleotide-diphossugar_trans"/>
</dbReference>
<evidence type="ECO:0000256" key="1">
    <source>
        <dbReference type="ARBA" id="ARBA00004389"/>
    </source>
</evidence>
<evidence type="ECO:0000313" key="14">
    <source>
        <dbReference type="EMBL" id="ACL15467.1"/>
    </source>
</evidence>
<protein>
    <recommendedName>
        <fullName evidence="4">dolichyl-phosphate beta-glucosyltransferase</fullName>
        <ecNumber evidence="4">2.4.1.117</ecNumber>
    </recommendedName>
</protein>
<comment type="similarity">
    <text evidence="3">Belongs to the glycosyltransferase 2 family.</text>
</comment>
<sequence length="232" mass="25437">MDERACTVVIPAYNEEDRVLPLLAGLEQFHWRVIVVCDGTDRTADTVETFAAAHPGMALTCLRFDHRLGKGGGVLAGIRAAETAYVGFLDADGSTAPDQMASLFDHLDEVDGAIGSRWVPGAVLAVPQGLLRRLQSRAFNLLIRLLFHLNYQDTQCGAKVFRRSVLIRVLPQMISTGFEFDVELLWLLSRAGFRVSEVPIVWADHGGSKVGGSDAFHMAESLVKLRFSGRNV</sequence>
<gene>
    <name evidence="14" type="ordered locus">Mpal_0073</name>
</gene>
<comment type="catalytic activity">
    <reaction evidence="12">
        <text>a di-trans,poly-cis-dolichyl phosphate + UDP-alpha-D-glucose = a di-trans,poly-cis-dolichyl beta-D-glucosyl phosphate + UDP</text>
        <dbReference type="Rhea" id="RHEA:15401"/>
        <dbReference type="Rhea" id="RHEA-COMP:19498"/>
        <dbReference type="Rhea" id="RHEA-COMP:19502"/>
        <dbReference type="ChEBI" id="CHEBI:57525"/>
        <dbReference type="ChEBI" id="CHEBI:57683"/>
        <dbReference type="ChEBI" id="CHEBI:58223"/>
        <dbReference type="ChEBI" id="CHEBI:58885"/>
        <dbReference type="EC" id="2.4.1.117"/>
    </reaction>
    <physiologicalReaction direction="left-to-right" evidence="12">
        <dbReference type="Rhea" id="RHEA:15402"/>
    </physiologicalReaction>
</comment>
<evidence type="ECO:0000256" key="8">
    <source>
        <dbReference type="ARBA" id="ARBA00022824"/>
    </source>
</evidence>
<dbReference type="EMBL" id="CP001338">
    <property type="protein sequence ID" value="ACL15467.1"/>
    <property type="molecule type" value="Genomic_DNA"/>
</dbReference>
<keyword evidence="10" id="KW-1133">Transmembrane helix</keyword>
<keyword evidence="15" id="KW-1185">Reference proteome</keyword>
<dbReference type="HOGENOM" id="CLU_033536_9_0_2"/>
<evidence type="ECO:0000256" key="11">
    <source>
        <dbReference type="ARBA" id="ARBA00023136"/>
    </source>
</evidence>
<keyword evidence="6 14" id="KW-0808">Transferase</keyword>
<organism evidence="14 15">
    <name type="scientific">Methanosphaerula palustris (strain ATCC BAA-1556 / DSM 19958 / E1-9c)</name>
    <dbReference type="NCBI Taxonomy" id="521011"/>
    <lineage>
        <taxon>Archaea</taxon>
        <taxon>Methanobacteriati</taxon>
        <taxon>Methanobacteriota</taxon>
        <taxon>Stenosarchaea group</taxon>
        <taxon>Methanomicrobia</taxon>
        <taxon>Methanomicrobiales</taxon>
        <taxon>Methanoregulaceae</taxon>
        <taxon>Methanosphaerula</taxon>
    </lineage>
</organism>
<dbReference type="SUPFAM" id="SSF53448">
    <property type="entry name" value="Nucleotide-diphospho-sugar transferases"/>
    <property type="match status" value="1"/>
</dbReference>
<dbReference type="eggNOG" id="arCOG00895">
    <property type="taxonomic scope" value="Archaea"/>
</dbReference>
<evidence type="ECO:0000256" key="5">
    <source>
        <dbReference type="ARBA" id="ARBA00022676"/>
    </source>
</evidence>
<evidence type="ECO:0000313" key="15">
    <source>
        <dbReference type="Proteomes" id="UP000002457"/>
    </source>
</evidence>
<dbReference type="STRING" id="521011.Mpal_0073"/>
<dbReference type="CDD" id="cd04188">
    <property type="entry name" value="DPG_synthase"/>
    <property type="match status" value="1"/>
</dbReference>
<keyword evidence="8" id="KW-0256">Endoplasmic reticulum</keyword>
<evidence type="ECO:0000259" key="13">
    <source>
        <dbReference type="Pfam" id="PF00535"/>
    </source>
</evidence>
<evidence type="ECO:0000256" key="6">
    <source>
        <dbReference type="ARBA" id="ARBA00022679"/>
    </source>
</evidence>
<evidence type="ECO:0000256" key="3">
    <source>
        <dbReference type="ARBA" id="ARBA00006739"/>
    </source>
</evidence>
<keyword evidence="7" id="KW-0812">Transmembrane</keyword>
<keyword evidence="5" id="KW-0328">Glycosyltransferase</keyword>
<evidence type="ECO:0000256" key="9">
    <source>
        <dbReference type="ARBA" id="ARBA00022968"/>
    </source>
</evidence>
<dbReference type="CAZy" id="GT2">
    <property type="family name" value="Glycosyltransferase Family 2"/>
</dbReference>
<evidence type="ECO:0000256" key="10">
    <source>
        <dbReference type="ARBA" id="ARBA00022989"/>
    </source>
</evidence>
<name>B8GIB6_METPE</name>
<comment type="pathway">
    <text evidence="2">Protein modification; protein glycosylation.</text>
</comment>
<dbReference type="KEGG" id="mpl:Mpal_0073"/>
<dbReference type="PANTHER" id="PTHR10859">
    <property type="entry name" value="GLYCOSYL TRANSFERASE"/>
    <property type="match status" value="1"/>
</dbReference>
<dbReference type="EC" id="2.4.1.117" evidence="4"/>
<comment type="subcellular location">
    <subcellularLocation>
        <location evidence="1">Endoplasmic reticulum membrane</location>
        <topology evidence="1">Single-pass membrane protein</topology>
    </subcellularLocation>
</comment>
<dbReference type="Pfam" id="PF00535">
    <property type="entry name" value="Glycos_transf_2"/>
    <property type="match status" value="1"/>
</dbReference>
<dbReference type="InterPro" id="IPR001173">
    <property type="entry name" value="Glyco_trans_2-like"/>
</dbReference>
<dbReference type="GeneID" id="7272242"/>
<dbReference type="RefSeq" id="WP_012616786.1">
    <property type="nucleotide sequence ID" value="NC_011832.1"/>
</dbReference>
<dbReference type="Gene3D" id="3.90.550.10">
    <property type="entry name" value="Spore Coat Polysaccharide Biosynthesis Protein SpsA, Chain A"/>
    <property type="match status" value="1"/>
</dbReference>
<evidence type="ECO:0000256" key="12">
    <source>
        <dbReference type="ARBA" id="ARBA00045097"/>
    </source>
</evidence>
<dbReference type="PANTHER" id="PTHR10859:SF91">
    <property type="entry name" value="DOLICHYL-PHOSPHATE BETA-GLUCOSYLTRANSFERASE"/>
    <property type="match status" value="1"/>
</dbReference>
<dbReference type="AlphaFoldDB" id="B8GIB6"/>
<accession>B8GIB6</accession>
<evidence type="ECO:0000256" key="7">
    <source>
        <dbReference type="ARBA" id="ARBA00022692"/>
    </source>
</evidence>
<dbReference type="GO" id="GO:0006487">
    <property type="term" value="P:protein N-linked glycosylation"/>
    <property type="evidence" value="ECO:0007669"/>
    <property type="project" value="TreeGrafter"/>
</dbReference>
<dbReference type="InterPro" id="IPR035518">
    <property type="entry name" value="DPG_synthase"/>
</dbReference>
<evidence type="ECO:0000256" key="2">
    <source>
        <dbReference type="ARBA" id="ARBA00004922"/>
    </source>
</evidence>
<feature type="domain" description="Glycosyltransferase 2-like" evidence="13">
    <location>
        <begin position="7"/>
        <end position="168"/>
    </location>
</feature>